<dbReference type="InterPro" id="IPR004606">
    <property type="entry name" value="Mop_domain"/>
</dbReference>
<feature type="domain" description="Mop" evidence="3">
    <location>
        <begin position="72"/>
        <end position="137"/>
    </location>
</feature>
<name>Q30QA6_SULDN</name>
<dbReference type="GO" id="GO:0015689">
    <property type="term" value="P:molybdate ion transport"/>
    <property type="evidence" value="ECO:0007669"/>
    <property type="project" value="InterPro"/>
</dbReference>
<organism evidence="4 5">
    <name type="scientific">Sulfurimonas denitrificans (strain ATCC 33889 / DSM 1251)</name>
    <name type="common">Thiomicrospira denitrificans (strain ATCC 33889 / DSM 1251)</name>
    <dbReference type="NCBI Taxonomy" id="326298"/>
    <lineage>
        <taxon>Bacteria</taxon>
        <taxon>Pseudomonadati</taxon>
        <taxon>Campylobacterota</taxon>
        <taxon>Epsilonproteobacteria</taxon>
        <taxon>Campylobacterales</taxon>
        <taxon>Sulfurimonadaceae</taxon>
        <taxon>Sulfurimonas</taxon>
    </lineage>
</organism>
<dbReference type="PROSITE" id="PS51866">
    <property type="entry name" value="MOP"/>
    <property type="match status" value="2"/>
</dbReference>
<keyword evidence="1 2" id="KW-0500">Molybdenum</keyword>
<dbReference type="RefSeq" id="WP_011373177.1">
    <property type="nucleotide sequence ID" value="NC_007575.1"/>
</dbReference>
<dbReference type="PANTHER" id="PTHR30432:SF1">
    <property type="entry name" value="DNA-BINDING TRANSCRIPTIONAL DUAL REGULATOR MODE"/>
    <property type="match status" value="1"/>
</dbReference>
<protein>
    <submittedName>
        <fullName evidence="4">Molybdenum-pterin binding protein</fullName>
    </submittedName>
</protein>
<dbReference type="eggNOG" id="COG3585">
    <property type="taxonomic scope" value="Bacteria"/>
</dbReference>
<sequence length="137" mass="14378">MKTSARNELSGTVTELKSGGVMSEVAVKISDDITICATITNDARDALELKIGTRASALIKSSLVILSKEKLRATARNNILTKVTEVIKGAVNSEIKLSVGEKSLCAIVTNDAVADLKIAVGDEVYAIFKASSVILVA</sequence>
<evidence type="ECO:0000256" key="2">
    <source>
        <dbReference type="PROSITE-ProRule" id="PRU01213"/>
    </source>
</evidence>
<proteinExistence type="predicted"/>
<dbReference type="AlphaFoldDB" id="Q30QA6"/>
<dbReference type="HOGENOM" id="CLU_118993_0_1_7"/>
<dbReference type="STRING" id="326298.Suden_1548"/>
<dbReference type="NCBIfam" id="TIGR00638">
    <property type="entry name" value="Mop"/>
    <property type="match status" value="2"/>
</dbReference>
<dbReference type="InterPro" id="IPR005116">
    <property type="entry name" value="Transp-assoc_OB_typ1"/>
</dbReference>
<dbReference type="Gene3D" id="2.40.50.100">
    <property type="match status" value="2"/>
</dbReference>
<evidence type="ECO:0000256" key="1">
    <source>
        <dbReference type="ARBA" id="ARBA00022505"/>
    </source>
</evidence>
<evidence type="ECO:0000259" key="3">
    <source>
        <dbReference type="PROSITE" id="PS51866"/>
    </source>
</evidence>
<dbReference type="PANTHER" id="PTHR30432">
    <property type="entry name" value="TRANSCRIPTIONAL REGULATOR MODE"/>
    <property type="match status" value="1"/>
</dbReference>
<dbReference type="Proteomes" id="UP000002714">
    <property type="component" value="Chromosome"/>
</dbReference>
<dbReference type="KEGG" id="tdn:Suden_1548"/>
<keyword evidence="5" id="KW-1185">Reference proteome</keyword>
<feature type="domain" description="Mop" evidence="3">
    <location>
        <begin position="2"/>
        <end position="68"/>
    </location>
</feature>
<accession>Q30QA6</accession>
<dbReference type="Pfam" id="PF03459">
    <property type="entry name" value="TOBE"/>
    <property type="match status" value="2"/>
</dbReference>
<dbReference type="InterPro" id="IPR051815">
    <property type="entry name" value="Molybdate_resp_trans_reg"/>
</dbReference>
<evidence type="ECO:0000313" key="5">
    <source>
        <dbReference type="Proteomes" id="UP000002714"/>
    </source>
</evidence>
<dbReference type="OrthoDB" id="9800709at2"/>
<dbReference type="EMBL" id="CP000153">
    <property type="protein sequence ID" value="ABB44825.1"/>
    <property type="molecule type" value="Genomic_DNA"/>
</dbReference>
<dbReference type="InterPro" id="IPR008995">
    <property type="entry name" value="Mo/tungstate-bd_C_term_dom"/>
</dbReference>
<dbReference type="SUPFAM" id="SSF50331">
    <property type="entry name" value="MOP-like"/>
    <property type="match status" value="2"/>
</dbReference>
<gene>
    <name evidence="4" type="ordered locus">Suden_1548</name>
</gene>
<evidence type="ECO:0000313" key="4">
    <source>
        <dbReference type="EMBL" id="ABB44825.1"/>
    </source>
</evidence>
<reference evidence="4 5" key="1">
    <citation type="journal article" date="2008" name="Appl. Environ. Microbiol.">
        <title>Genome of the epsilonproteobacterial chemolithoautotroph Sulfurimonas denitrificans.</title>
        <authorList>
            <person name="Sievert S.M."/>
            <person name="Scott K.M."/>
            <person name="Klotz M.G."/>
            <person name="Chain P.S.G."/>
            <person name="Hauser L.J."/>
            <person name="Hemp J."/>
            <person name="Huegler M."/>
            <person name="Land M."/>
            <person name="Lapidus A."/>
            <person name="Larimer F.W."/>
            <person name="Lucas S."/>
            <person name="Malfatti S.A."/>
            <person name="Meyer F."/>
            <person name="Paulsen I.T."/>
            <person name="Ren Q."/>
            <person name="Simon J."/>
            <person name="Bailey K."/>
            <person name="Diaz E."/>
            <person name="Fitzpatrick K.A."/>
            <person name="Glover B."/>
            <person name="Gwatney N."/>
            <person name="Korajkic A."/>
            <person name="Long A."/>
            <person name="Mobberley J.M."/>
            <person name="Pantry S.N."/>
            <person name="Pazder G."/>
            <person name="Peterson S."/>
            <person name="Quintanilla J.D."/>
            <person name="Sprinkle R."/>
            <person name="Stephens J."/>
            <person name="Thomas P."/>
            <person name="Vaughn R."/>
            <person name="Weber M.J."/>
            <person name="Wooten L.L."/>
        </authorList>
    </citation>
    <scope>NUCLEOTIDE SEQUENCE [LARGE SCALE GENOMIC DNA]</scope>
    <source>
        <strain evidence="5">ATCC 33889 / DSM 1251</strain>
    </source>
</reference>